<protein>
    <submittedName>
        <fullName evidence="6">LysR family transcriptional regulator</fullName>
    </submittedName>
</protein>
<evidence type="ECO:0000313" key="6">
    <source>
        <dbReference type="EMBL" id="MBC2667870.1"/>
    </source>
</evidence>
<dbReference type="InterPro" id="IPR005119">
    <property type="entry name" value="LysR_subst-bd"/>
</dbReference>
<proteinExistence type="inferred from homology"/>
<feature type="domain" description="HTH lysR-type" evidence="5">
    <location>
        <begin position="5"/>
        <end position="62"/>
    </location>
</feature>
<dbReference type="GO" id="GO:0003700">
    <property type="term" value="F:DNA-binding transcription factor activity"/>
    <property type="evidence" value="ECO:0007669"/>
    <property type="project" value="InterPro"/>
</dbReference>
<dbReference type="GO" id="GO:0032993">
    <property type="term" value="C:protein-DNA complex"/>
    <property type="evidence" value="ECO:0007669"/>
    <property type="project" value="TreeGrafter"/>
</dbReference>
<dbReference type="RefSeq" id="WP_185677737.1">
    <property type="nucleotide sequence ID" value="NZ_JACLAX010000001.1"/>
</dbReference>
<name>A0A7X1FVR9_9SPHN</name>
<evidence type="ECO:0000256" key="4">
    <source>
        <dbReference type="ARBA" id="ARBA00023163"/>
    </source>
</evidence>
<dbReference type="Pfam" id="PF03466">
    <property type="entry name" value="LysR_substrate"/>
    <property type="match status" value="1"/>
</dbReference>
<reference evidence="6 7" key="1">
    <citation type="submission" date="2020-08" db="EMBL/GenBank/DDBJ databases">
        <title>The genome sequence of type strain Novosphingobium piscinae KCTC 42194.</title>
        <authorList>
            <person name="Liu Y."/>
        </authorList>
    </citation>
    <scope>NUCLEOTIDE SEQUENCE [LARGE SCALE GENOMIC DNA]</scope>
    <source>
        <strain evidence="6 7">KCTC 42194</strain>
    </source>
</reference>
<comment type="similarity">
    <text evidence="1">Belongs to the LysR transcriptional regulatory family.</text>
</comment>
<dbReference type="PROSITE" id="PS50931">
    <property type="entry name" value="HTH_LYSR"/>
    <property type="match status" value="1"/>
</dbReference>
<organism evidence="6 7">
    <name type="scientific">Novosphingobium piscinae</name>
    <dbReference type="NCBI Taxonomy" id="1507448"/>
    <lineage>
        <taxon>Bacteria</taxon>
        <taxon>Pseudomonadati</taxon>
        <taxon>Pseudomonadota</taxon>
        <taxon>Alphaproteobacteria</taxon>
        <taxon>Sphingomonadales</taxon>
        <taxon>Sphingomonadaceae</taxon>
        <taxon>Novosphingobium</taxon>
    </lineage>
</organism>
<comment type="caution">
    <text evidence="6">The sequence shown here is derived from an EMBL/GenBank/DDBJ whole genome shotgun (WGS) entry which is preliminary data.</text>
</comment>
<evidence type="ECO:0000259" key="5">
    <source>
        <dbReference type="PROSITE" id="PS50931"/>
    </source>
</evidence>
<dbReference type="Gene3D" id="3.40.190.290">
    <property type="match status" value="1"/>
</dbReference>
<dbReference type="GO" id="GO:0003677">
    <property type="term" value="F:DNA binding"/>
    <property type="evidence" value="ECO:0007669"/>
    <property type="project" value="UniProtKB-KW"/>
</dbReference>
<dbReference type="Pfam" id="PF00126">
    <property type="entry name" value="HTH_1"/>
    <property type="match status" value="1"/>
</dbReference>
<accession>A0A7X1FVR9</accession>
<dbReference type="InterPro" id="IPR036388">
    <property type="entry name" value="WH-like_DNA-bd_sf"/>
</dbReference>
<keyword evidence="4" id="KW-0804">Transcription</keyword>
<keyword evidence="2" id="KW-0805">Transcription regulation</keyword>
<evidence type="ECO:0000256" key="1">
    <source>
        <dbReference type="ARBA" id="ARBA00009437"/>
    </source>
</evidence>
<evidence type="ECO:0000256" key="3">
    <source>
        <dbReference type="ARBA" id="ARBA00023125"/>
    </source>
</evidence>
<dbReference type="Gene3D" id="1.10.10.10">
    <property type="entry name" value="Winged helix-like DNA-binding domain superfamily/Winged helix DNA-binding domain"/>
    <property type="match status" value="1"/>
</dbReference>
<dbReference type="CDD" id="cd05466">
    <property type="entry name" value="PBP2_LTTR_substrate"/>
    <property type="match status" value="1"/>
</dbReference>
<dbReference type="InterPro" id="IPR000847">
    <property type="entry name" value="LysR_HTH_N"/>
</dbReference>
<keyword evidence="3" id="KW-0238">DNA-binding</keyword>
<dbReference type="Proteomes" id="UP000551327">
    <property type="component" value="Unassembled WGS sequence"/>
</dbReference>
<gene>
    <name evidence="6" type="ORF">H7F53_01765</name>
</gene>
<dbReference type="PANTHER" id="PTHR30346:SF0">
    <property type="entry name" value="HCA OPERON TRANSCRIPTIONAL ACTIVATOR HCAR"/>
    <property type="match status" value="1"/>
</dbReference>
<dbReference type="InterPro" id="IPR036390">
    <property type="entry name" value="WH_DNA-bd_sf"/>
</dbReference>
<keyword evidence="7" id="KW-1185">Reference proteome</keyword>
<sequence>MSAHITLRQLEVFLAVVRHGSFRRASGHLGMSPVSVSEHVRMLEARLRTDLFERQQGGCPALTPSGQIAAERAREILKSVELLEQELAPPGRQRPWRIGIIPFVSRHLVGPVSDLRKRFPERDIVVESSDVGLAELVADGLLDLAVLCMDDAATGIAAPGLEQQVIIDEPLSIFIAESHPLAQRKRLTPADLLPVPIMKLSPGHPLRAMVDRMLARCGLGGLRCCLETDNYLEILGEVSAGHGMACMFTETGLHDAITHRLVPLDLDFLIPSPEVILLTRADLDQDPRLRIAAEYLANQYRVKATTTRRQAWQMLGTNN</sequence>
<dbReference type="SUPFAM" id="SSF46785">
    <property type="entry name" value="Winged helix' DNA-binding domain"/>
    <property type="match status" value="1"/>
</dbReference>
<dbReference type="SUPFAM" id="SSF53850">
    <property type="entry name" value="Periplasmic binding protein-like II"/>
    <property type="match status" value="1"/>
</dbReference>
<dbReference type="EMBL" id="JACLAX010000001">
    <property type="protein sequence ID" value="MBC2667870.1"/>
    <property type="molecule type" value="Genomic_DNA"/>
</dbReference>
<evidence type="ECO:0000313" key="7">
    <source>
        <dbReference type="Proteomes" id="UP000551327"/>
    </source>
</evidence>
<dbReference type="PANTHER" id="PTHR30346">
    <property type="entry name" value="TRANSCRIPTIONAL DUAL REGULATOR HCAR-RELATED"/>
    <property type="match status" value="1"/>
</dbReference>
<dbReference type="AlphaFoldDB" id="A0A7X1FVR9"/>
<evidence type="ECO:0000256" key="2">
    <source>
        <dbReference type="ARBA" id="ARBA00023015"/>
    </source>
</evidence>